<evidence type="ECO:0000256" key="7">
    <source>
        <dbReference type="ARBA" id="ARBA00023125"/>
    </source>
</evidence>
<evidence type="ECO:0000256" key="9">
    <source>
        <dbReference type="ARBA" id="ARBA00023242"/>
    </source>
</evidence>
<dbReference type="Pfam" id="PF00271">
    <property type="entry name" value="Helicase_C"/>
    <property type="match status" value="1"/>
</dbReference>
<evidence type="ECO:0000256" key="1">
    <source>
        <dbReference type="ARBA" id="ARBA00004123"/>
    </source>
</evidence>
<feature type="compositionally biased region" description="Low complexity" evidence="14">
    <location>
        <begin position="136"/>
        <end position="156"/>
    </location>
</feature>
<dbReference type="VEuPathDB" id="VectorBase:PHUM580900"/>
<comment type="catalytic activity">
    <reaction evidence="10">
        <text>Couples ATP hydrolysis with the unwinding of duplex DNA by translocating in the 3'-5' direction.</text>
        <dbReference type="EC" id="5.6.2.4"/>
    </reaction>
</comment>
<dbReference type="EnsemblMetazoa" id="PHUM580900-RA">
    <property type="protein sequence ID" value="PHUM580900-PA"/>
    <property type="gene ID" value="PHUM580900"/>
</dbReference>
<dbReference type="SUPFAM" id="SSF52540">
    <property type="entry name" value="P-loop containing nucleoside triphosphate hydrolases"/>
    <property type="match status" value="1"/>
</dbReference>
<feature type="compositionally biased region" description="Polar residues" evidence="14">
    <location>
        <begin position="303"/>
        <end position="320"/>
    </location>
</feature>
<evidence type="ECO:0000259" key="17">
    <source>
        <dbReference type="PROSITE" id="PS51194"/>
    </source>
</evidence>
<dbReference type="FunFam" id="3.40.50.300:FF:000772">
    <property type="entry name" value="ATP-dependent DNA helicase Q4"/>
    <property type="match status" value="1"/>
</dbReference>
<dbReference type="CTD" id="8232348"/>
<dbReference type="PROSITE" id="PS51194">
    <property type="entry name" value="HELICASE_CTER"/>
    <property type="match status" value="1"/>
</dbReference>
<dbReference type="GO" id="GO:0005737">
    <property type="term" value="C:cytoplasm"/>
    <property type="evidence" value="ECO:0007669"/>
    <property type="project" value="TreeGrafter"/>
</dbReference>
<dbReference type="HOGENOM" id="CLU_001103_10_1_1"/>
<keyword evidence="6" id="KW-0067">ATP-binding</keyword>
<reference evidence="18" key="1">
    <citation type="submission" date="2007-04" db="EMBL/GenBank/DDBJ databases">
        <title>Annotation of Pediculus humanus corporis strain USDA.</title>
        <authorList>
            <person name="Kirkness E."/>
            <person name="Hannick L."/>
            <person name="Hass B."/>
            <person name="Bruggner R."/>
            <person name="Lawson D."/>
            <person name="Bidwell S."/>
            <person name="Joardar V."/>
            <person name="Caler E."/>
            <person name="Walenz B."/>
            <person name="Inman J."/>
            <person name="Schobel S."/>
            <person name="Galinsky K."/>
            <person name="Amedeo P."/>
            <person name="Strausberg R."/>
        </authorList>
    </citation>
    <scope>NUCLEOTIDE SEQUENCE</scope>
    <source>
        <strain evidence="18">USDA</strain>
    </source>
</reference>
<evidence type="ECO:0000256" key="4">
    <source>
        <dbReference type="ARBA" id="ARBA00022801"/>
    </source>
</evidence>
<evidence type="ECO:0000256" key="5">
    <source>
        <dbReference type="ARBA" id="ARBA00022806"/>
    </source>
</evidence>
<dbReference type="Gene3D" id="3.40.50.300">
    <property type="entry name" value="P-loop containing nucleotide triphosphate hydrolases"/>
    <property type="match status" value="2"/>
</dbReference>
<accession>E0W207</accession>
<dbReference type="SMART" id="SM00343">
    <property type="entry name" value="ZnF_C2HC"/>
    <property type="match status" value="1"/>
</dbReference>
<dbReference type="InterPro" id="IPR001878">
    <property type="entry name" value="Znf_CCHC"/>
</dbReference>
<evidence type="ECO:0000313" key="19">
    <source>
        <dbReference type="EnsemblMetazoa" id="PHUM580900-PA"/>
    </source>
</evidence>
<dbReference type="PANTHER" id="PTHR13710:SF108">
    <property type="entry name" value="ATP-DEPENDENT DNA HELICASE Q4"/>
    <property type="match status" value="1"/>
</dbReference>
<dbReference type="OMA" id="HAGMCSQ"/>
<sequence length="1250" mass="142289">MRESYNKYFKIKTELLASQILNEENGNLNNLTQICDFNSTDNGKCDLNNESKKDNCQLNTHDKNVNNSNESINKIDPKTWGENLNVPKENKKPKIEKCNSMSVLSQKLFKGSKFNKRNPRKKPSFNKTLSTSSLQENSTLETTNLNSSSLSSNCAEENNDNKSDGICDSRESGLESISTSSLSSSSMSISPLLTSSVLPSSGSLIERCSFIDGKTTPNVQKFNFLQDMTSRQLSTFQEDWVERCTNFDDNIKPQRNSDSGFDSIASEEVKLNNEKSLFSDNNDDDDDDVICGSDNELNKEDNNIISLSQKRKSQVLQDENSSQEKSHNDKMGNFSFHHLLNSATTHVTKKFKMDASSETTLKSSSYNNEENAKMKILERKIQCGTLNDNYVKLNLEKKTYARGKKKFNFSKYKKQKWKKDKKALNSERESGGILECFTCGEKGHFSRNCKKNKEDKLLDVDDEFENDCDVHLPTLEEARALAEEKGKQYQFNHKNIFNLQEPSEEIINFGKVEPLYELKENGDVIETPPEVYEALEKFGHTYFRPGQEETIMRMLSGLSTLLIISTGGGKSLCYQLPAYLYAKRSKCITLVISPLVSLMEDQVSGSSCSFFKIGCLHTGLTDRQRENVLENTKNGKLHALLVSPEAIVSGDSSKGFGSILKQLPPIAFACIDEVHCISQWSHNFRPSYLMVNKVLREKFGIATVLGLTATATVSTIRSITRELKIESEKGVIKDIPIPDNILLSVSVDDDKDEALIKLLTSEKFQDFNSILIYCTRRDDCERLATYIRTVMQNFFDCNETHKKKNRKLSWTAESYHAGMAGPRRKQVQKAFMNGNVRIVVATVAFGMGINKKDIRSVIHYNMPRDFESYVQEVGRAGRDGMFAHCHLFLDPNGKDVNELKRHINSNTIERHVLRKLLERVFVKCDCPNVKNQNGCTTHESGFDMKKTVQALDTPEENILTLLCYLELDDRKFVKVLPPAYLNCKIKSYNGLNKIRTSAFKCPPLAYAFALDENQTKRKKCNYLDFNVIDVSNGIGWKSSIVKSQLKNLEWETDDRGTWKKTGISVEFSDLGFRVLTRGDMSPSELDESLECLVKRVENQEKRSTECLNLIYNVLEYYSHGNFEQVLNVGGVGGGAGTTTTTTTIEKSKELKNEIRRYFETEKISEEIPLKNFQIEKFDEEIVANDVRTLLNTYRDNTFNARAVARIFHGIQSPNYLASTWYNCKYWRKHLDKDFNELLTIAKREILLWKL</sequence>
<feature type="domain" description="Helicase ATP-binding" evidence="16">
    <location>
        <begin position="551"/>
        <end position="729"/>
    </location>
</feature>
<dbReference type="GO" id="GO:0008270">
    <property type="term" value="F:zinc ion binding"/>
    <property type="evidence" value="ECO:0007669"/>
    <property type="project" value="UniProtKB-KW"/>
</dbReference>
<feature type="region of interest" description="Disordered" evidence="14">
    <location>
        <begin position="109"/>
        <end position="171"/>
    </location>
</feature>
<evidence type="ECO:0000256" key="6">
    <source>
        <dbReference type="ARBA" id="ARBA00022840"/>
    </source>
</evidence>
<dbReference type="SMART" id="SM00487">
    <property type="entry name" value="DEXDc"/>
    <property type="match status" value="1"/>
</dbReference>
<dbReference type="InParanoid" id="E0W207"/>
<feature type="region of interest" description="Disordered" evidence="14">
    <location>
        <begin position="275"/>
        <end position="333"/>
    </location>
</feature>
<evidence type="ECO:0000256" key="8">
    <source>
        <dbReference type="ARBA" id="ARBA00023235"/>
    </source>
</evidence>
<dbReference type="NCBIfam" id="TIGR00614">
    <property type="entry name" value="recQ_fam"/>
    <property type="match status" value="1"/>
</dbReference>
<dbReference type="GO" id="GO:0005634">
    <property type="term" value="C:nucleus"/>
    <property type="evidence" value="ECO:0007669"/>
    <property type="project" value="UniProtKB-SubCell"/>
</dbReference>
<feature type="compositionally biased region" description="Basic and acidic residues" evidence="14">
    <location>
        <begin position="159"/>
        <end position="171"/>
    </location>
</feature>
<dbReference type="EC" id="5.6.2.4" evidence="11"/>
<protein>
    <recommendedName>
        <fullName evidence="11">DNA 3'-5' helicase</fullName>
        <ecNumber evidence="11">5.6.2.4</ecNumber>
    </recommendedName>
</protein>
<dbReference type="EMBL" id="AAZO01007069">
    <property type="status" value="NOT_ANNOTATED_CDS"/>
    <property type="molecule type" value="Genomic_DNA"/>
</dbReference>
<comment type="catalytic activity">
    <reaction evidence="12">
        <text>ATP + H2O = ADP + phosphate + H(+)</text>
        <dbReference type="Rhea" id="RHEA:13065"/>
        <dbReference type="ChEBI" id="CHEBI:15377"/>
        <dbReference type="ChEBI" id="CHEBI:15378"/>
        <dbReference type="ChEBI" id="CHEBI:30616"/>
        <dbReference type="ChEBI" id="CHEBI:43474"/>
        <dbReference type="ChEBI" id="CHEBI:456216"/>
    </reaction>
</comment>
<dbReference type="AlphaFoldDB" id="E0W207"/>
<dbReference type="InterPro" id="IPR036875">
    <property type="entry name" value="Znf_CCHC_sf"/>
</dbReference>
<dbReference type="GO" id="GO:0000724">
    <property type="term" value="P:double-strand break repair via homologous recombination"/>
    <property type="evidence" value="ECO:0007669"/>
    <property type="project" value="TreeGrafter"/>
</dbReference>
<dbReference type="GO" id="GO:0003677">
    <property type="term" value="F:DNA binding"/>
    <property type="evidence" value="ECO:0007669"/>
    <property type="project" value="UniProtKB-KW"/>
</dbReference>
<gene>
    <name evidence="19" type="primary">8232348</name>
    <name evidence="18" type="ORF">Phum_PHUM580900</name>
</gene>
<dbReference type="GeneID" id="8232348"/>
<dbReference type="eggNOG" id="KOG0351">
    <property type="taxonomic scope" value="Eukaryota"/>
</dbReference>
<dbReference type="GO" id="GO:0016787">
    <property type="term" value="F:hydrolase activity"/>
    <property type="evidence" value="ECO:0007669"/>
    <property type="project" value="UniProtKB-KW"/>
</dbReference>
<evidence type="ECO:0000256" key="11">
    <source>
        <dbReference type="ARBA" id="ARBA00034808"/>
    </source>
</evidence>
<reference evidence="19" key="3">
    <citation type="submission" date="2021-02" db="UniProtKB">
        <authorList>
            <consortium name="EnsemblMetazoa"/>
        </authorList>
    </citation>
    <scope>IDENTIFICATION</scope>
    <source>
        <strain evidence="19">USDA</strain>
    </source>
</reference>
<keyword evidence="13" id="KW-0863">Zinc-finger</keyword>
<dbReference type="InterPro" id="IPR014001">
    <property type="entry name" value="Helicase_ATP-bd"/>
</dbReference>
<evidence type="ECO:0000256" key="14">
    <source>
        <dbReference type="SAM" id="MobiDB-lite"/>
    </source>
</evidence>
<evidence type="ECO:0000313" key="20">
    <source>
        <dbReference type="Proteomes" id="UP000009046"/>
    </source>
</evidence>
<evidence type="ECO:0000256" key="12">
    <source>
        <dbReference type="ARBA" id="ARBA00049360"/>
    </source>
</evidence>
<organism>
    <name type="scientific">Pediculus humanus subsp. corporis</name>
    <name type="common">Body louse</name>
    <dbReference type="NCBI Taxonomy" id="121224"/>
    <lineage>
        <taxon>Eukaryota</taxon>
        <taxon>Metazoa</taxon>
        <taxon>Ecdysozoa</taxon>
        <taxon>Arthropoda</taxon>
        <taxon>Hexapoda</taxon>
        <taxon>Insecta</taxon>
        <taxon>Pterygota</taxon>
        <taxon>Neoptera</taxon>
        <taxon>Paraneoptera</taxon>
        <taxon>Psocodea</taxon>
        <taxon>Troctomorpha</taxon>
        <taxon>Phthiraptera</taxon>
        <taxon>Anoplura</taxon>
        <taxon>Pediculidae</taxon>
        <taxon>Pediculus</taxon>
    </lineage>
</organism>
<dbReference type="FunCoup" id="E0W207">
    <property type="interactions" value="592"/>
</dbReference>
<keyword evidence="5 18" id="KW-0347">Helicase</keyword>
<dbReference type="Proteomes" id="UP000009046">
    <property type="component" value="Unassembled WGS sequence"/>
</dbReference>
<evidence type="ECO:0000259" key="16">
    <source>
        <dbReference type="PROSITE" id="PS51192"/>
    </source>
</evidence>
<dbReference type="PROSITE" id="PS50158">
    <property type="entry name" value="ZF_CCHC"/>
    <property type="match status" value="1"/>
</dbReference>
<evidence type="ECO:0000259" key="15">
    <source>
        <dbReference type="PROSITE" id="PS50158"/>
    </source>
</evidence>
<comment type="subcellular location">
    <subcellularLocation>
        <location evidence="1">Nucleus</location>
    </subcellularLocation>
</comment>
<keyword evidence="13" id="KW-0862">Zinc</keyword>
<feature type="domain" description="CCHC-type" evidence="15">
    <location>
        <begin position="436"/>
        <end position="451"/>
    </location>
</feature>
<dbReference type="PANTHER" id="PTHR13710">
    <property type="entry name" value="DNA HELICASE RECQ FAMILY MEMBER"/>
    <property type="match status" value="1"/>
</dbReference>
<dbReference type="RefSeq" id="XP_002432339.1">
    <property type="nucleotide sequence ID" value="XM_002432294.1"/>
</dbReference>
<evidence type="ECO:0000256" key="10">
    <source>
        <dbReference type="ARBA" id="ARBA00034617"/>
    </source>
</evidence>
<dbReference type="FunFam" id="3.40.50.300:FF:001084">
    <property type="entry name" value="RecQ like helicase 4"/>
    <property type="match status" value="1"/>
</dbReference>
<keyword evidence="3" id="KW-0547">Nucleotide-binding</keyword>
<dbReference type="STRING" id="121224.E0W207"/>
<feature type="compositionally biased region" description="Basic residues" evidence="14">
    <location>
        <begin position="113"/>
        <end position="124"/>
    </location>
</feature>
<dbReference type="OrthoDB" id="18781at2759"/>
<dbReference type="SMART" id="SM00490">
    <property type="entry name" value="HELICc"/>
    <property type="match status" value="1"/>
</dbReference>
<dbReference type="PROSITE" id="PS51192">
    <property type="entry name" value="HELICASE_ATP_BIND_1"/>
    <property type="match status" value="1"/>
</dbReference>
<evidence type="ECO:0000256" key="13">
    <source>
        <dbReference type="PROSITE-ProRule" id="PRU00047"/>
    </source>
</evidence>
<feature type="domain" description="Helicase C-terminal" evidence="17">
    <location>
        <begin position="750"/>
        <end position="928"/>
    </location>
</feature>
<keyword evidence="8" id="KW-0413">Isomerase</keyword>
<dbReference type="CDD" id="cd18018">
    <property type="entry name" value="DEXHc_RecQ4-like"/>
    <property type="match status" value="1"/>
</dbReference>
<dbReference type="InterPro" id="IPR004589">
    <property type="entry name" value="DNA_helicase_ATP-dep_RecQ"/>
</dbReference>
<dbReference type="KEGG" id="phu:Phum_PHUM580900"/>
<evidence type="ECO:0000313" key="18">
    <source>
        <dbReference type="EMBL" id="EEB19601.1"/>
    </source>
</evidence>
<keyword evidence="4" id="KW-0378">Hydrolase</keyword>
<dbReference type="GO" id="GO:0005524">
    <property type="term" value="F:ATP binding"/>
    <property type="evidence" value="ECO:0007669"/>
    <property type="project" value="UniProtKB-KW"/>
</dbReference>
<reference evidence="18" key="2">
    <citation type="submission" date="2007-04" db="EMBL/GenBank/DDBJ databases">
        <title>The genome of the human body louse.</title>
        <authorList>
            <consortium name="The Human Body Louse Genome Consortium"/>
            <person name="Kirkness E."/>
            <person name="Walenz B."/>
            <person name="Hass B."/>
            <person name="Bruggner R."/>
            <person name="Strausberg R."/>
        </authorList>
    </citation>
    <scope>NUCLEOTIDE SEQUENCE</scope>
    <source>
        <strain evidence="18">USDA</strain>
    </source>
</reference>
<name>E0W207_PEDHC</name>
<dbReference type="Pfam" id="PF00270">
    <property type="entry name" value="DEAD"/>
    <property type="match status" value="1"/>
</dbReference>
<dbReference type="GO" id="GO:0009378">
    <property type="term" value="F:four-way junction helicase activity"/>
    <property type="evidence" value="ECO:0007669"/>
    <property type="project" value="TreeGrafter"/>
</dbReference>
<dbReference type="EMBL" id="DS235873">
    <property type="protein sequence ID" value="EEB19601.1"/>
    <property type="molecule type" value="Genomic_DNA"/>
</dbReference>
<dbReference type="Gene3D" id="4.10.60.10">
    <property type="entry name" value="Zinc finger, CCHC-type"/>
    <property type="match status" value="1"/>
</dbReference>
<dbReference type="InterPro" id="IPR027417">
    <property type="entry name" value="P-loop_NTPase"/>
</dbReference>
<proteinExistence type="inferred from homology"/>
<dbReference type="InterPro" id="IPR001650">
    <property type="entry name" value="Helicase_C-like"/>
</dbReference>
<keyword evidence="9" id="KW-0539">Nucleus</keyword>
<evidence type="ECO:0000256" key="3">
    <source>
        <dbReference type="ARBA" id="ARBA00022741"/>
    </source>
</evidence>
<dbReference type="GO" id="GO:0005694">
    <property type="term" value="C:chromosome"/>
    <property type="evidence" value="ECO:0007669"/>
    <property type="project" value="TreeGrafter"/>
</dbReference>
<evidence type="ECO:0000256" key="2">
    <source>
        <dbReference type="ARBA" id="ARBA00005446"/>
    </source>
</evidence>
<keyword evidence="7" id="KW-0238">DNA-binding</keyword>
<feature type="compositionally biased region" description="Polar residues" evidence="14">
    <location>
        <begin position="125"/>
        <end position="135"/>
    </location>
</feature>
<keyword evidence="20" id="KW-1185">Reference proteome</keyword>
<dbReference type="SUPFAM" id="SSF57756">
    <property type="entry name" value="Retrovirus zinc finger-like domains"/>
    <property type="match status" value="1"/>
</dbReference>
<keyword evidence="13" id="KW-0479">Metal-binding</keyword>
<dbReference type="GO" id="GO:0043138">
    <property type="term" value="F:3'-5' DNA helicase activity"/>
    <property type="evidence" value="ECO:0007669"/>
    <property type="project" value="UniProtKB-EC"/>
</dbReference>
<dbReference type="Pfam" id="PF00098">
    <property type="entry name" value="zf-CCHC"/>
    <property type="match status" value="1"/>
</dbReference>
<dbReference type="InterPro" id="IPR011545">
    <property type="entry name" value="DEAD/DEAH_box_helicase_dom"/>
</dbReference>
<comment type="similarity">
    <text evidence="2">Belongs to the helicase family. RecQ subfamily.</text>
</comment>